<comment type="caution">
    <text evidence="3">The sequence shown here is derived from an EMBL/GenBank/DDBJ whole genome shotgun (WGS) entry which is preliminary data.</text>
</comment>
<organism evidence="3 4">
    <name type="scientific">Coptis chinensis</name>
    <dbReference type="NCBI Taxonomy" id="261450"/>
    <lineage>
        <taxon>Eukaryota</taxon>
        <taxon>Viridiplantae</taxon>
        <taxon>Streptophyta</taxon>
        <taxon>Embryophyta</taxon>
        <taxon>Tracheophyta</taxon>
        <taxon>Spermatophyta</taxon>
        <taxon>Magnoliopsida</taxon>
        <taxon>Ranunculales</taxon>
        <taxon>Ranunculaceae</taxon>
        <taxon>Coptidoideae</taxon>
        <taxon>Coptis</taxon>
    </lineage>
</organism>
<dbReference type="PANTHER" id="PTHR14950">
    <property type="entry name" value="DICER-RELATED"/>
    <property type="match status" value="1"/>
</dbReference>
<dbReference type="GO" id="GO:0005634">
    <property type="term" value="C:nucleus"/>
    <property type="evidence" value="ECO:0007669"/>
    <property type="project" value="TreeGrafter"/>
</dbReference>
<keyword evidence="1" id="KW-0378">Hydrolase</keyword>
<dbReference type="AlphaFoldDB" id="A0A835I8B3"/>
<dbReference type="PANTHER" id="PTHR14950:SF49">
    <property type="entry name" value="RIBONUCLEASE 3-LIKE PROTEIN 2-RELATED"/>
    <property type="match status" value="1"/>
</dbReference>
<dbReference type="GO" id="GO:0004525">
    <property type="term" value="F:ribonuclease III activity"/>
    <property type="evidence" value="ECO:0007669"/>
    <property type="project" value="InterPro"/>
</dbReference>
<dbReference type="GO" id="GO:0003723">
    <property type="term" value="F:RNA binding"/>
    <property type="evidence" value="ECO:0007669"/>
    <property type="project" value="TreeGrafter"/>
</dbReference>
<dbReference type="SUPFAM" id="SSF69065">
    <property type="entry name" value="RNase III domain-like"/>
    <property type="match status" value="1"/>
</dbReference>
<evidence type="ECO:0000256" key="1">
    <source>
        <dbReference type="ARBA" id="ARBA00022801"/>
    </source>
</evidence>
<keyword evidence="4" id="KW-1185">Reference proteome</keyword>
<dbReference type="OrthoDB" id="416741at2759"/>
<proteinExistence type="predicted"/>
<gene>
    <name evidence="3" type="ORF">IFM89_000182</name>
</gene>
<accession>A0A835I8B3</accession>
<dbReference type="EMBL" id="JADFTS010000003">
    <property type="protein sequence ID" value="KAF9612434.1"/>
    <property type="molecule type" value="Genomic_DNA"/>
</dbReference>
<sequence>MRWKDLRNITRVIMILRRICNNDFISYSTHYVNILPFSTFYSIKLELLSQNSQDKYANFYGNLRFPGCDMTEDDNFMLSIEAVEQILNYRFSDKSLLAKALTHSSFADSSPSYILTNGQLWLLCASNINTEKLAHVAVRHGLFHFARHNAPSLDAKVKNILADIVEPVAAAVYVDAKFDLKFMWEVFSPLLEPIVALENLQQQPLTMLYELCQK</sequence>
<evidence type="ECO:0000259" key="2">
    <source>
        <dbReference type="PROSITE" id="PS50142"/>
    </source>
</evidence>
<dbReference type="Gene3D" id="1.10.1520.10">
    <property type="entry name" value="Ribonuclease III domain"/>
    <property type="match status" value="2"/>
</dbReference>
<dbReference type="CDD" id="cd00593">
    <property type="entry name" value="RIBOc"/>
    <property type="match status" value="1"/>
</dbReference>
<feature type="domain" description="RNase III" evidence="2">
    <location>
        <begin position="115"/>
        <end position="177"/>
    </location>
</feature>
<dbReference type="GO" id="GO:0030422">
    <property type="term" value="P:siRNA processing"/>
    <property type="evidence" value="ECO:0007669"/>
    <property type="project" value="TreeGrafter"/>
</dbReference>
<dbReference type="Proteomes" id="UP000631114">
    <property type="component" value="Unassembled WGS sequence"/>
</dbReference>
<dbReference type="PROSITE" id="PS50142">
    <property type="entry name" value="RNASE_3_2"/>
    <property type="match status" value="1"/>
</dbReference>
<dbReference type="SMART" id="SM00535">
    <property type="entry name" value="RIBOc"/>
    <property type="match status" value="1"/>
</dbReference>
<dbReference type="InterPro" id="IPR036389">
    <property type="entry name" value="RNase_III_sf"/>
</dbReference>
<protein>
    <recommendedName>
        <fullName evidence="2">RNase III domain-containing protein</fullName>
    </recommendedName>
</protein>
<dbReference type="GO" id="GO:0005737">
    <property type="term" value="C:cytoplasm"/>
    <property type="evidence" value="ECO:0007669"/>
    <property type="project" value="TreeGrafter"/>
</dbReference>
<evidence type="ECO:0000313" key="4">
    <source>
        <dbReference type="Proteomes" id="UP000631114"/>
    </source>
</evidence>
<reference evidence="3 4" key="1">
    <citation type="submission" date="2020-10" db="EMBL/GenBank/DDBJ databases">
        <title>The Coptis chinensis genome and diversification of protoberbering-type alkaloids.</title>
        <authorList>
            <person name="Wang B."/>
            <person name="Shu S."/>
            <person name="Song C."/>
            <person name="Liu Y."/>
        </authorList>
    </citation>
    <scope>NUCLEOTIDE SEQUENCE [LARGE SCALE GENOMIC DNA]</scope>
    <source>
        <strain evidence="3">HL-2020</strain>
        <tissue evidence="3">Leaf</tissue>
    </source>
</reference>
<dbReference type="InterPro" id="IPR000999">
    <property type="entry name" value="RNase_III_dom"/>
</dbReference>
<evidence type="ECO:0000313" key="3">
    <source>
        <dbReference type="EMBL" id="KAF9612434.1"/>
    </source>
</evidence>
<name>A0A835I8B3_9MAGN</name>